<dbReference type="InterPro" id="IPR010290">
    <property type="entry name" value="TM_effector"/>
</dbReference>
<evidence type="ECO:0000256" key="4">
    <source>
        <dbReference type="ARBA" id="ARBA00022692"/>
    </source>
</evidence>
<feature type="transmembrane region" description="Helical" evidence="7">
    <location>
        <begin position="82"/>
        <end position="101"/>
    </location>
</feature>
<gene>
    <name evidence="9" type="ORF">B0A89_06820</name>
</gene>
<keyword evidence="3" id="KW-1003">Cell membrane</keyword>
<dbReference type="PROSITE" id="PS50850">
    <property type="entry name" value="MFS"/>
    <property type="match status" value="1"/>
</dbReference>
<protein>
    <submittedName>
        <fullName evidence="9">MFS transporter</fullName>
    </submittedName>
</protein>
<keyword evidence="4 7" id="KW-0812">Transmembrane</keyword>
<evidence type="ECO:0000256" key="1">
    <source>
        <dbReference type="ARBA" id="ARBA00004651"/>
    </source>
</evidence>
<accession>A0A1W6D159</accession>
<dbReference type="InterPro" id="IPR020846">
    <property type="entry name" value="MFS_dom"/>
</dbReference>
<dbReference type="GO" id="GO:0005886">
    <property type="term" value="C:plasma membrane"/>
    <property type="evidence" value="ECO:0007669"/>
    <property type="project" value="UniProtKB-SubCell"/>
</dbReference>
<evidence type="ECO:0000256" key="2">
    <source>
        <dbReference type="ARBA" id="ARBA00022448"/>
    </source>
</evidence>
<sequence length="410" mass="42398">MPQLVRHNRGFRLLISASALSNLGDGIALVAFPWLATLMTRDPVLIAATAAAQRLPWLLFTLPVGVWTDRADRRMMIVRTDMLRLVLMLIAMTMALSPAAIGDGAGSVLALAVVTFLFGTAEVVRDNAAQTLLPAVVDAPDLERANGQLMTVEQIAGQFIGPPLAGLLMALAAALPFGANSWAYAASAALIALIALPRHQPSASPEGFLTALSEGLRWLRGNPLILRLAVMLGAINAGFAGGMAVLVLYAQDVLGLPASAYGMLLTFGAIGGVAGGLAAPHVAGRLGMRNSLRVALAGFAISNLTLGLTADPALAAMALATEAASGMLWNVVTISYRQRLIPGTLLGRVNSVYRFLGWGAMPLGALAAGMLVSALTPAWGAGPALHAPYLVAALTSALLILLASRRLQGA</sequence>
<comment type="subcellular location">
    <subcellularLocation>
        <location evidence="1">Cell membrane</location>
        <topology evidence="1">Multi-pass membrane protein</topology>
    </subcellularLocation>
</comment>
<dbReference type="SUPFAM" id="SSF103473">
    <property type="entry name" value="MFS general substrate transporter"/>
    <property type="match status" value="1"/>
</dbReference>
<evidence type="ECO:0000256" key="3">
    <source>
        <dbReference type="ARBA" id="ARBA00022475"/>
    </source>
</evidence>
<feature type="transmembrane region" description="Helical" evidence="7">
    <location>
        <begin position="155"/>
        <end position="175"/>
    </location>
</feature>
<reference evidence="9 10" key="1">
    <citation type="submission" date="2017-03" db="EMBL/GenBank/DDBJ databases">
        <title>Genome sequence of Paracoccus contaminans isolated from a water microcosm.</title>
        <authorList>
            <person name="Aurass P."/>
            <person name="Karste S."/>
            <person name="Trost E."/>
            <person name="Glaeser S.P."/>
            <person name="Kaempfer P."/>
            <person name="Flieger A."/>
        </authorList>
    </citation>
    <scope>NUCLEOTIDE SEQUENCE [LARGE SCALE GENOMIC DNA]</scope>
    <source>
        <strain evidence="10">RKI 16-01929T\LMG 29738T\CCM 8701T\CIP 111112T</strain>
    </source>
</reference>
<feature type="transmembrane region" description="Helical" evidence="7">
    <location>
        <begin position="387"/>
        <end position="404"/>
    </location>
</feature>
<feature type="transmembrane region" description="Helical" evidence="7">
    <location>
        <begin position="291"/>
        <end position="308"/>
    </location>
</feature>
<organism evidence="9 10">
    <name type="scientific">Paracoccus contaminans</name>
    <dbReference type="NCBI Taxonomy" id="1945662"/>
    <lineage>
        <taxon>Bacteria</taxon>
        <taxon>Pseudomonadati</taxon>
        <taxon>Pseudomonadota</taxon>
        <taxon>Alphaproteobacteria</taxon>
        <taxon>Rhodobacterales</taxon>
        <taxon>Paracoccaceae</taxon>
        <taxon>Paracoccus</taxon>
    </lineage>
</organism>
<feature type="domain" description="Major facilitator superfamily (MFS) profile" evidence="8">
    <location>
        <begin position="222"/>
        <end position="410"/>
    </location>
</feature>
<dbReference type="EMBL" id="CP020612">
    <property type="protein sequence ID" value="ARJ70769.1"/>
    <property type="molecule type" value="Genomic_DNA"/>
</dbReference>
<feature type="transmembrane region" description="Helical" evidence="7">
    <location>
        <begin position="355"/>
        <end position="375"/>
    </location>
</feature>
<keyword evidence="6 7" id="KW-0472">Membrane</keyword>
<dbReference type="AlphaFoldDB" id="A0A1W6D159"/>
<evidence type="ECO:0000256" key="5">
    <source>
        <dbReference type="ARBA" id="ARBA00022989"/>
    </source>
</evidence>
<dbReference type="Gene3D" id="1.20.1250.20">
    <property type="entry name" value="MFS general substrate transporter like domains"/>
    <property type="match status" value="1"/>
</dbReference>
<feature type="transmembrane region" description="Helical" evidence="7">
    <location>
        <begin position="12"/>
        <end position="32"/>
    </location>
</feature>
<name>A0A1W6D159_9RHOB</name>
<feature type="transmembrane region" description="Helical" evidence="7">
    <location>
        <begin position="261"/>
        <end position="279"/>
    </location>
</feature>
<dbReference type="STRING" id="1945662.B0A89_06820"/>
<dbReference type="CDD" id="cd06173">
    <property type="entry name" value="MFS_MefA_like"/>
    <property type="match status" value="1"/>
</dbReference>
<evidence type="ECO:0000313" key="9">
    <source>
        <dbReference type="EMBL" id="ARJ70769.1"/>
    </source>
</evidence>
<dbReference type="InterPro" id="IPR036259">
    <property type="entry name" value="MFS_trans_sf"/>
</dbReference>
<proteinExistence type="predicted"/>
<dbReference type="Pfam" id="PF05977">
    <property type="entry name" value="MFS_3"/>
    <property type="match status" value="1"/>
</dbReference>
<dbReference type="GO" id="GO:0022857">
    <property type="term" value="F:transmembrane transporter activity"/>
    <property type="evidence" value="ECO:0007669"/>
    <property type="project" value="InterPro"/>
</dbReference>
<feature type="transmembrane region" description="Helical" evidence="7">
    <location>
        <begin position="314"/>
        <end position="334"/>
    </location>
</feature>
<keyword evidence="10" id="KW-1185">Reference proteome</keyword>
<dbReference type="PANTHER" id="PTHR23513">
    <property type="entry name" value="INTEGRAL MEMBRANE EFFLUX PROTEIN-RELATED"/>
    <property type="match status" value="1"/>
</dbReference>
<evidence type="ECO:0000256" key="7">
    <source>
        <dbReference type="SAM" id="Phobius"/>
    </source>
</evidence>
<feature type="transmembrane region" description="Helical" evidence="7">
    <location>
        <begin position="224"/>
        <end position="249"/>
    </location>
</feature>
<evidence type="ECO:0000256" key="6">
    <source>
        <dbReference type="ARBA" id="ARBA00023136"/>
    </source>
</evidence>
<evidence type="ECO:0000313" key="10">
    <source>
        <dbReference type="Proteomes" id="UP000193017"/>
    </source>
</evidence>
<evidence type="ECO:0000259" key="8">
    <source>
        <dbReference type="PROSITE" id="PS50850"/>
    </source>
</evidence>
<dbReference type="PANTHER" id="PTHR23513:SF11">
    <property type="entry name" value="STAPHYLOFERRIN A TRANSPORTER"/>
    <property type="match status" value="1"/>
</dbReference>
<keyword evidence="2" id="KW-0813">Transport</keyword>
<feature type="transmembrane region" description="Helical" evidence="7">
    <location>
        <begin position="44"/>
        <end position="62"/>
    </location>
</feature>
<dbReference type="KEGG" id="pcon:B0A89_06820"/>
<dbReference type="Proteomes" id="UP000193017">
    <property type="component" value="Chromosome"/>
</dbReference>
<keyword evidence="5 7" id="KW-1133">Transmembrane helix</keyword>